<keyword evidence="2" id="KW-1185">Reference proteome</keyword>
<reference evidence="1 2" key="1">
    <citation type="submission" date="2019-08" db="EMBL/GenBank/DDBJ databases">
        <title>Five species of Acinetobacter isolated from floral nectar and animal pollinators.</title>
        <authorList>
            <person name="Hendry T.A."/>
        </authorList>
    </citation>
    <scope>NUCLEOTIDE SEQUENCE [LARGE SCALE GENOMIC DNA]</scope>
    <source>
        <strain evidence="1 2">MD18.27</strain>
    </source>
</reference>
<sequence>MDSQDIELAINTLYSYSGYEREASLRRLQGCFEEKLFSHLLIRLSDYVPINQQLAAEHLLLWCEKDNCSNLCIQYFLDIYAIQYRVRAVKEVSDALKYKISEKMDEVKLIIKTQQGALSRTLFDYILEKSLIDNAELLYLSENASDYYIRKYWISSLLSSTNNVPLLEKSFKQAKYVDVQKAIVHHMYDLGELSINFLIDVLNSRYFTIIEFAIFVLKNRNFDFNKYFSEEFEKNLSQKSIKNHLLKIIILNLDKHEFYLYFRKLSNKQIITSVLYRALKVKYLSLSEIVSLVHDKKIEIPWSLIKKFFKIDCDLIYIDELSSVSTSKIDLNNRLEIYYDLSFWGRIEWLTLIWKYCNTKDDYVILKNYVIDLLEVIKYEYYPPFWTKEKKEACWIIFSNIGIILNISEDFKEPYLKIKTFLN</sequence>
<name>A0ABU6DQW8_9GAMM</name>
<accession>A0ABU6DQW8</accession>
<protein>
    <submittedName>
        <fullName evidence="1">Uncharacterized protein</fullName>
    </submittedName>
</protein>
<dbReference type="Proteomes" id="UP001339883">
    <property type="component" value="Unassembled WGS sequence"/>
</dbReference>
<dbReference type="EMBL" id="VTDN01000002">
    <property type="protein sequence ID" value="MEB5476057.1"/>
    <property type="molecule type" value="Genomic_DNA"/>
</dbReference>
<evidence type="ECO:0000313" key="2">
    <source>
        <dbReference type="Proteomes" id="UP001339883"/>
    </source>
</evidence>
<gene>
    <name evidence="1" type="ORF">I2F25_03135</name>
</gene>
<comment type="caution">
    <text evidence="1">The sequence shown here is derived from an EMBL/GenBank/DDBJ whole genome shotgun (WGS) entry which is preliminary data.</text>
</comment>
<evidence type="ECO:0000313" key="1">
    <source>
        <dbReference type="EMBL" id="MEB5476057.1"/>
    </source>
</evidence>
<organism evidence="1 2">
    <name type="scientific">Acinetobacter pollinis</name>
    <dbReference type="NCBI Taxonomy" id="2605270"/>
    <lineage>
        <taxon>Bacteria</taxon>
        <taxon>Pseudomonadati</taxon>
        <taxon>Pseudomonadota</taxon>
        <taxon>Gammaproteobacteria</taxon>
        <taxon>Moraxellales</taxon>
        <taxon>Moraxellaceae</taxon>
        <taxon>Acinetobacter</taxon>
    </lineage>
</organism>
<dbReference type="RefSeq" id="WP_325774641.1">
    <property type="nucleotide sequence ID" value="NZ_VTDN01000002.1"/>
</dbReference>
<proteinExistence type="predicted"/>